<gene>
    <name evidence="3" type="ORF">C3F09_11990</name>
</gene>
<dbReference type="InterPro" id="IPR013429">
    <property type="entry name" value="Regulatory_FmdB_Zinc_ribbon"/>
</dbReference>
<dbReference type="Pfam" id="PF09723">
    <property type="entry name" value="Zn_ribbon_8"/>
    <property type="match status" value="1"/>
</dbReference>
<dbReference type="SMART" id="SM00834">
    <property type="entry name" value="CxxC_CXXC_SSSS"/>
    <property type="match status" value="1"/>
</dbReference>
<dbReference type="EMBL" id="PQAP01000209">
    <property type="protein sequence ID" value="PWB68256.1"/>
    <property type="molecule type" value="Genomic_DNA"/>
</dbReference>
<evidence type="ECO:0000256" key="1">
    <source>
        <dbReference type="SAM" id="MobiDB-lite"/>
    </source>
</evidence>
<feature type="domain" description="Putative regulatory protein FmdB zinc ribbon" evidence="2">
    <location>
        <begin position="1"/>
        <end position="41"/>
    </location>
</feature>
<sequence>MPLFEYKCRECGKPFDELVNHADDPVSCPFCKSTNAEKQLSVFAASVGGSSSASATPCGQPSCGSGFA</sequence>
<evidence type="ECO:0000313" key="3">
    <source>
        <dbReference type="EMBL" id="PWB68256.1"/>
    </source>
</evidence>
<name>A0A855WZX8_9BACT</name>
<feature type="compositionally biased region" description="Polar residues" evidence="1">
    <location>
        <begin position="57"/>
        <end position="68"/>
    </location>
</feature>
<accession>A0A855WZX8</accession>
<protein>
    <submittedName>
        <fullName evidence="3">Zinc ribbon domain-containing protein</fullName>
    </submittedName>
</protein>
<dbReference type="AlphaFoldDB" id="A0A855WZX8"/>
<dbReference type="Proteomes" id="UP000250918">
    <property type="component" value="Unassembled WGS sequence"/>
</dbReference>
<dbReference type="Gene3D" id="2.20.28.30">
    <property type="entry name" value="RNA polymerase ii, chain L"/>
    <property type="match status" value="1"/>
</dbReference>
<reference evidence="3 4" key="1">
    <citation type="journal article" date="2018" name="ISME J.">
        <title>A methanotrophic archaeon couples anaerobic oxidation of methane to Fe(III) reduction.</title>
        <authorList>
            <person name="Cai C."/>
            <person name="Leu A.O."/>
            <person name="Xie G.J."/>
            <person name="Guo J."/>
            <person name="Feng Y."/>
            <person name="Zhao J.X."/>
            <person name="Tyson G.W."/>
            <person name="Yuan Z."/>
            <person name="Hu S."/>
        </authorList>
    </citation>
    <scope>NUCLEOTIDE SEQUENCE [LARGE SCALE GENOMIC DNA]</scope>
    <source>
        <strain evidence="3">FeB_12</strain>
    </source>
</reference>
<dbReference type="NCBIfam" id="TIGR02605">
    <property type="entry name" value="CxxC_CxxC_SSSS"/>
    <property type="match status" value="1"/>
</dbReference>
<feature type="region of interest" description="Disordered" evidence="1">
    <location>
        <begin position="48"/>
        <end position="68"/>
    </location>
</feature>
<comment type="caution">
    <text evidence="3">The sequence shown here is derived from an EMBL/GenBank/DDBJ whole genome shotgun (WGS) entry which is preliminary data.</text>
</comment>
<proteinExistence type="predicted"/>
<evidence type="ECO:0000313" key="4">
    <source>
        <dbReference type="Proteomes" id="UP000250918"/>
    </source>
</evidence>
<evidence type="ECO:0000259" key="2">
    <source>
        <dbReference type="SMART" id="SM00834"/>
    </source>
</evidence>
<organism evidence="3 4">
    <name type="scientific">candidate division GN15 bacterium</name>
    <dbReference type="NCBI Taxonomy" id="2072418"/>
    <lineage>
        <taxon>Bacteria</taxon>
        <taxon>candidate division GN15</taxon>
    </lineage>
</organism>